<dbReference type="EMBL" id="LNIX01000001">
    <property type="protein sequence ID" value="OXA62132.1"/>
    <property type="molecule type" value="Genomic_DNA"/>
</dbReference>
<evidence type="ECO:0000313" key="2">
    <source>
        <dbReference type="Proteomes" id="UP000198287"/>
    </source>
</evidence>
<dbReference type="PANTHER" id="PTHR46954:SF1">
    <property type="entry name" value="C2H2-TYPE DOMAIN-CONTAINING PROTEIN"/>
    <property type="match status" value="1"/>
</dbReference>
<dbReference type="Proteomes" id="UP000198287">
    <property type="component" value="Unassembled WGS sequence"/>
</dbReference>
<keyword evidence="2" id="KW-1185">Reference proteome</keyword>
<sequence length="154" mass="17236">MYLEELAAALGPKQVLFLSQDDKARVPIGKTAANKQTPLLMHLDYRIRLPDHDWVVADKHKLIPSVYAVINITENRIGDPKAVTYSGPTFIRIRSGKHSGSTAYSHAKDFQEIIKCDDLAEYCRDDAGYCKPIVMIVVDGGPDENPRQDASNFY</sequence>
<dbReference type="OrthoDB" id="7698126at2759"/>
<comment type="caution">
    <text evidence="1">The sequence shown here is derived from an EMBL/GenBank/DDBJ whole genome shotgun (WGS) entry which is preliminary data.</text>
</comment>
<reference evidence="1 2" key="1">
    <citation type="submission" date="2015-12" db="EMBL/GenBank/DDBJ databases">
        <title>The genome of Folsomia candida.</title>
        <authorList>
            <person name="Faddeeva A."/>
            <person name="Derks M.F."/>
            <person name="Anvar Y."/>
            <person name="Smit S."/>
            <person name="Van Straalen N."/>
            <person name="Roelofs D."/>
        </authorList>
    </citation>
    <scope>NUCLEOTIDE SEQUENCE [LARGE SCALE GENOMIC DNA]</scope>
    <source>
        <strain evidence="1 2">VU population</strain>
        <tissue evidence="1">Whole body</tissue>
    </source>
</reference>
<proteinExistence type="predicted"/>
<name>A0A226EX21_FOLCA</name>
<dbReference type="PANTHER" id="PTHR46954">
    <property type="entry name" value="C2H2-TYPE DOMAIN-CONTAINING PROTEIN"/>
    <property type="match status" value="1"/>
</dbReference>
<gene>
    <name evidence="1" type="ORF">Fcan01_01730</name>
</gene>
<organism evidence="1 2">
    <name type="scientific">Folsomia candida</name>
    <name type="common">Springtail</name>
    <dbReference type="NCBI Taxonomy" id="158441"/>
    <lineage>
        <taxon>Eukaryota</taxon>
        <taxon>Metazoa</taxon>
        <taxon>Ecdysozoa</taxon>
        <taxon>Arthropoda</taxon>
        <taxon>Hexapoda</taxon>
        <taxon>Collembola</taxon>
        <taxon>Entomobryomorpha</taxon>
        <taxon>Isotomoidea</taxon>
        <taxon>Isotomidae</taxon>
        <taxon>Proisotominae</taxon>
        <taxon>Folsomia</taxon>
    </lineage>
</organism>
<protein>
    <submittedName>
        <fullName evidence="1">Uncharacterized protein</fullName>
    </submittedName>
</protein>
<evidence type="ECO:0000313" key="1">
    <source>
        <dbReference type="EMBL" id="OXA62132.1"/>
    </source>
</evidence>
<dbReference type="AlphaFoldDB" id="A0A226EX21"/>
<accession>A0A226EX21</accession>